<dbReference type="PROSITE" id="PS50280">
    <property type="entry name" value="SET"/>
    <property type="match status" value="1"/>
</dbReference>
<keyword evidence="12" id="KW-1133">Transmembrane helix</keyword>
<keyword evidence="12" id="KW-0472">Membrane</keyword>
<keyword evidence="12" id="KW-0812">Transmembrane</keyword>
<dbReference type="SMART" id="SM00317">
    <property type="entry name" value="SET"/>
    <property type="match status" value="1"/>
</dbReference>
<accession>A0A0N5ASK6</accession>
<keyword evidence="7" id="KW-0949">S-adenosyl-L-methionine</keyword>
<dbReference type="InterPro" id="IPR042294">
    <property type="entry name" value="SETD2_animal"/>
</dbReference>
<evidence type="ECO:0000259" key="13">
    <source>
        <dbReference type="PROSITE" id="PS50280"/>
    </source>
</evidence>
<evidence type="ECO:0000313" key="17">
    <source>
        <dbReference type="WBParaSite" id="SMUV_0000777701-mRNA-1"/>
    </source>
</evidence>
<dbReference type="WBParaSite" id="SMUV_0000777701-mRNA-1">
    <property type="protein sequence ID" value="SMUV_0000777701-mRNA-1"/>
    <property type="gene ID" value="SMUV_0000777701"/>
</dbReference>
<protein>
    <recommendedName>
        <fullName evidence="3">[histone H3]-lysine(36) N-trimethyltransferase</fullName>
        <ecNumber evidence="3">2.1.1.359</ecNumber>
    </recommendedName>
</protein>
<evidence type="ECO:0000256" key="4">
    <source>
        <dbReference type="ARBA" id="ARBA00022454"/>
    </source>
</evidence>
<evidence type="ECO:0000256" key="2">
    <source>
        <dbReference type="ARBA" id="ARBA00004286"/>
    </source>
</evidence>
<dbReference type="InterPro" id="IPR013257">
    <property type="entry name" value="SRI"/>
</dbReference>
<evidence type="ECO:0000256" key="7">
    <source>
        <dbReference type="ARBA" id="ARBA00022691"/>
    </source>
</evidence>
<evidence type="ECO:0000256" key="8">
    <source>
        <dbReference type="ARBA" id="ARBA00023015"/>
    </source>
</evidence>
<keyword evidence="16" id="KW-1185">Reference proteome</keyword>
<evidence type="ECO:0000256" key="1">
    <source>
        <dbReference type="ARBA" id="ARBA00004123"/>
    </source>
</evidence>
<evidence type="ECO:0000256" key="5">
    <source>
        <dbReference type="ARBA" id="ARBA00022603"/>
    </source>
</evidence>
<dbReference type="EC" id="2.1.1.359" evidence="3"/>
<dbReference type="CDD" id="cd00201">
    <property type="entry name" value="WW"/>
    <property type="match status" value="1"/>
</dbReference>
<feature type="region of interest" description="Disordered" evidence="11">
    <location>
        <begin position="274"/>
        <end position="301"/>
    </location>
</feature>
<sequence length="929" mass="105830">MPENDGLSTGLMERAGVVKQIKVANVVEVDGNSTNAYSLDEHKLEVHNHCSINENDAVKHDVHLSCEAKENKPQPVFIEIKENEILCDESLIKEAKVIRCFCDPTQEEIDSGQGCGPGCINRELSVECGSRCPSGEKCSNRRIKNREYAKVEVFDAGIKGFGLRALEHLDIGRFIIEYVGEVISAEQLRRRSVKYARDPNHIHHYFMALKNGAAIDATVKGNWVVDRRLRIGFFAIKPIAVGEEIVFDYQFDRYGRKAQKCYCGAANCRGRIGEEESESEGEDNGELSDASPSFEDEDLDEEEVIVEEKKLKSGRRFVKEAKKRKLRKRQRKPCRKDFSKEVNRALSKGPPRNRDQVLDFVHLLMQVEQASLRILLLRCLFQVNEDILRLFMENAGLRLMYLILAVEYPVDDTQTVNELRCTAIELLKKLPISNKNQVVDSHLNSTVHNIITMPGPIDEVVCETVQSIINQIDSVPSSSTSSVPDSVTFSDSSADLSHLKLISSAKELLLQWEPLKEVFRIPRLDSSHTHDSQHKKETRMDYDRRVRGYFLAKKPEVPDFSKRIVPVLHNRKRRFNSDSPDLEAPQRRSRFDVVAMDIVNDDEDERMEGAMRYDFLPPPPMLLPESMFAGGLPDFSFYSYENEWGMYYDPGTGMYQQCVPYCNSQQYLPPQPVPPPDGKNVSILEAPSPPSSTPPTKTVANSNVRVLTIDMENPTDEQINLLKQTLAAVEERREQLRNLEERPKIPPPPPSVTLSKPAKWIRTTTEDGKVYYYNEETRYVTSWTLPPEAVEIAEGTVDRTDARATFKALICKHVAGLLEPMRKTKFASADDYKYVLRKLTHAVLEKELKRVGDDVELRVTESVKEKSRKYVSDYLARLGEGQYSRKNKQHNTYYPSIVLQFVGCHLYLRVLSTVIFKLPVGCFLLMVVN</sequence>
<dbReference type="InterPro" id="IPR038190">
    <property type="entry name" value="SRI_sf"/>
</dbReference>
<feature type="domain" description="AWS" evidence="15">
    <location>
        <begin position="95"/>
        <end position="147"/>
    </location>
</feature>
<comment type="subcellular location">
    <subcellularLocation>
        <location evidence="2">Chromosome</location>
    </subcellularLocation>
    <subcellularLocation>
        <location evidence="1">Nucleus</location>
    </subcellularLocation>
</comment>
<organism evidence="16 17">
    <name type="scientific">Syphacia muris</name>
    <dbReference type="NCBI Taxonomy" id="451379"/>
    <lineage>
        <taxon>Eukaryota</taxon>
        <taxon>Metazoa</taxon>
        <taxon>Ecdysozoa</taxon>
        <taxon>Nematoda</taxon>
        <taxon>Chromadorea</taxon>
        <taxon>Rhabditida</taxon>
        <taxon>Spirurina</taxon>
        <taxon>Oxyuridomorpha</taxon>
        <taxon>Oxyuroidea</taxon>
        <taxon>Oxyuridae</taxon>
        <taxon>Syphacia</taxon>
    </lineage>
</organism>
<evidence type="ECO:0000256" key="9">
    <source>
        <dbReference type="ARBA" id="ARBA00023163"/>
    </source>
</evidence>
<proteinExistence type="predicted"/>
<dbReference type="SUPFAM" id="SSF51045">
    <property type="entry name" value="WW domain"/>
    <property type="match status" value="1"/>
</dbReference>
<dbReference type="SMART" id="SM00508">
    <property type="entry name" value="PostSET"/>
    <property type="match status" value="1"/>
</dbReference>
<dbReference type="GO" id="GO:0032259">
    <property type="term" value="P:methylation"/>
    <property type="evidence" value="ECO:0007669"/>
    <property type="project" value="UniProtKB-KW"/>
</dbReference>
<dbReference type="Gene3D" id="1.10.1740.100">
    <property type="entry name" value="Set2, Rpb1 interacting domain"/>
    <property type="match status" value="1"/>
</dbReference>
<dbReference type="STRING" id="451379.A0A0N5ASK6"/>
<reference evidence="17" key="1">
    <citation type="submission" date="2016-04" db="UniProtKB">
        <authorList>
            <consortium name="WormBaseParasite"/>
        </authorList>
    </citation>
    <scope>IDENTIFICATION</scope>
</reference>
<feature type="compositionally biased region" description="Acidic residues" evidence="11">
    <location>
        <begin position="275"/>
        <end position="286"/>
    </location>
</feature>
<dbReference type="InterPro" id="IPR006560">
    <property type="entry name" value="AWS_dom"/>
</dbReference>
<dbReference type="Pfam" id="PF08236">
    <property type="entry name" value="SRI"/>
    <property type="match status" value="1"/>
</dbReference>
<keyword evidence="9" id="KW-0804">Transcription</keyword>
<evidence type="ECO:0000256" key="10">
    <source>
        <dbReference type="ARBA" id="ARBA00023242"/>
    </source>
</evidence>
<dbReference type="InterPro" id="IPR001214">
    <property type="entry name" value="SET_dom"/>
</dbReference>
<dbReference type="SMART" id="SM00570">
    <property type="entry name" value="AWS"/>
    <property type="match status" value="1"/>
</dbReference>
<dbReference type="Gene3D" id="2.170.270.10">
    <property type="entry name" value="SET domain"/>
    <property type="match status" value="1"/>
</dbReference>
<dbReference type="Proteomes" id="UP000046393">
    <property type="component" value="Unplaced"/>
</dbReference>
<keyword evidence="10" id="KW-0539">Nucleus</keyword>
<dbReference type="InterPro" id="IPR046341">
    <property type="entry name" value="SET_dom_sf"/>
</dbReference>
<keyword evidence="6" id="KW-0808">Transferase</keyword>
<evidence type="ECO:0000313" key="16">
    <source>
        <dbReference type="Proteomes" id="UP000046393"/>
    </source>
</evidence>
<dbReference type="PROSITE" id="PS51215">
    <property type="entry name" value="AWS"/>
    <property type="match status" value="1"/>
</dbReference>
<dbReference type="AlphaFoldDB" id="A0A0N5ASK6"/>
<dbReference type="InterPro" id="IPR001202">
    <property type="entry name" value="WW_dom"/>
</dbReference>
<evidence type="ECO:0000256" key="6">
    <source>
        <dbReference type="ARBA" id="ARBA00022679"/>
    </source>
</evidence>
<feature type="transmembrane region" description="Helical" evidence="12">
    <location>
        <begin position="906"/>
        <end position="928"/>
    </location>
</feature>
<evidence type="ECO:0000259" key="14">
    <source>
        <dbReference type="PROSITE" id="PS50868"/>
    </source>
</evidence>
<dbReference type="GO" id="GO:0140955">
    <property type="term" value="F:histone H3K36 trimethyltransferase activity"/>
    <property type="evidence" value="ECO:0007669"/>
    <property type="project" value="UniProtKB-EC"/>
</dbReference>
<feature type="domain" description="SET" evidence="13">
    <location>
        <begin position="149"/>
        <end position="250"/>
    </location>
</feature>
<dbReference type="PANTHER" id="PTHR46711">
    <property type="entry name" value="HISTONE-LYSINE N-METHYLTRANSFERASE SETD2"/>
    <property type="match status" value="1"/>
</dbReference>
<dbReference type="GO" id="GO:0005694">
    <property type="term" value="C:chromosome"/>
    <property type="evidence" value="ECO:0007669"/>
    <property type="project" value="UniProtKB-SubCell"/>
</dbReference>
<dbReference type="PANTHER" id="PTHR46711:SF1">
    <property type="entry name" value="HISTONE-LYSINE N-METHYLTRANSFERASE SETD2"/>
    <property type="match status" value="1"/>
</dbReference>
<dbReference type="PROSITE" id="PS50868">
    <property type="entry name" value="POST_SET"/>
    <property type="match status" value="1"/>
</dbReference>
<dbReference type="Pfam" id="PF17907">
    <property type="entry name" value="AWS"/>
    <property type="match status" value="1"/>
</dbReference>
<dbReference type="GO" id="GO:0006355">
    <property type="term" value="P:regulation of DNA-templated transcription"/>
    <property type="evidence" value="ECO:0007669"/>
    <property type="project" value="InterPro"/>
</dbReference>
<dbReference type="Pfam" id="PF00856">
    <property type="entry name" value="SET"/>
    <property type="match status" value="1"/>
</dbReference>
<keyword evidence="4" id="KW-0158">Chromosome</keyword>
<keyword evidence="8" id="KW-0805">Transcription regulation</keyword>
<evidence type="ECO:0000256" key="11">
    <source>
        <dbReference type="SAM" id="MobiDB-lite"/>
    </source>
</evidence>
<evidence type="ECO:0000256" key="12">
    <source>
        <dbReference type="SAM" id="Phobius"/>
    </source>
</evidence>
<dbReference type="InterPro" id="IPR003616">
    <property type="entry name" value="Post-SET_dom"/>
</dbReference>
<evidence type="ECO:0000259" key="15">
    <source>
        <dbReference type="PROSITE" id="PS51215"/>
    </source>
</evidence>
<feature type="domain" description="Post-SET" evidence="14">
    <location>
        <begin position="257"/>
        <end position="273"/>
    </location>
</feature>
<dbReference type="SUPFAM" id="SSF82199">
    <property type="entry name" value="SET domain"/>
    <property type="match status" value="1"/>
</dbReference>
<evidence type="ECO:0000256" key="3">
    <source>
        <dbReference type="ARBA" id="ARBA00012178"/>
    </source>
</evidence>
<dbReference type="InterPro" id="IPR036020">
    <property type="entry name" value="WW_dom_sf"/>
</dbReference>
<name>A0A0N5ASK6_9BILA</name>
<dbReference type="Gene3D" id="2.20.70.10">
    <property type="match status" value="1"/>
</dbReference>
<dbReference type="GO" id="GO:0005634">
    <property type="term" value="C:nucleus"/>
    <property type="evidence" value="ECO:0007669"/>
    <property type="project" value="UniProtKB-SubCell"/>
</dbReference>
<dbReference type="PROSITE" id="PS01159">
    <property type="entry name" value="WW_DOMAIN_1"/>
    <property type="match status" value="1"/>
</dbReference>
<keyword evidence="5" id="KW-0489">Methyltransferase</keyword>